<dbReference type="SUPFAM" id="SSF55781">
    <property type="entry name" value="GAF domain-like"/>
    <property type="match status" value="1"/>
</dbReference>
<dbReference type="InterPro" id="IPR001789">
    <property type="entry name" value="Sig_transdc_resp-reg_receiver"/>
</dbReference>
<dbReference type="SMART" id="SM00448">
    <property type="entry name" value="REC"/>
    <property type="match status" value="1"/>
</dbReference>
<evidence type="ECO:0000259" key="8">
    <source>
        <dbReference type="PROSITE" id="PS50109"/>
    </source>
</evidence>
<dbReference type="InterPro" id="IPR003661">
    <property type="entry name" value="HisK_dim/P_dom"/>
</dbReference>
<dbReference type="PANTHER" id="PTHR43065">
    <property type="entry name" value="SENSOR HISTIDINE KINASE"/>
    <property type="match status" value="1"/>
</dbReference>
<gene>
    <name evidence="10" type="ordered locus">TOL2_C29220</name>
</gene>
<dbReference type="Pfam" id="PF10114">
    <property type="entry name" value="PocR"/>
    <property type="match status" value="1"/>
</dbReference>
<dbReference type="SUPFAM" id="SSF47384">
    <property type="entry name" value="Homodimeric domain of signal transducing histidine kinase"/>
    <property type="match status" value="1"/>
</dbReference>
<feature type="coiled-coil region" evidence="7">
    <location>
        <begin position="169"/>
        <end position="214"/>
    </location>
</feature>
<dbReference type="Pfam" id="PF13185">
    <property type="entry name" value="GAF_2"/>
    <property type="match status" value="1"/>
</dbReference>
<evidence type="ECO:0000256" key="3">
    <source>
        <dbReference type="ARBA" id="ARBA00022553"/>
    </source>
</evidence>
<evidence type="ECO:0000256" key="1">
    <source>
        <dbReference type="ARBA" id="ARBA00000085"/>
    </source>
</evidence>
<dbReference type="InterPro" id="IPR036890">
    <property type="entry name" value="HATPase_C_sf"/>
</dbReference>
<protein>
    <recommendedName>
        <fullName evidence="2">histidine kinase</fullName>
        <ecNumber evidence="2">2.7.13.3</ecNumber>
    </recommendedName>
</protein>
<dbReference type="Gene3D" id="1.10.287.130">
    <property type="match status" value="1"/>
</dbReference>
<reference evidence="10 11" key="1">
    <citation type="journal article" date="2013" name="Environ. Microbiol.">
        <title>Complete genome, catabolic sub-proteomes and key-metabolites of Desulfobacula toluolica Tol2, a marine, aromatic compound-degrading, sulfate-reducing bacterium.</title>
        <authorList>
            <person name="Wohlbrand L."/>
            <person name="Jacob J.H."/>
            <person name="Kube M."/>
            <person name="Mussmann M."/>
            <person name="Jarling R."/>
            <person name="Beck A."/>
            <person name="Amann R."/>
            <person name="Wilkes H."/>
            <person name="Reinhardt R."/>
            <person name="Rabus R."/>
        </authorList>
    </citation>
    <scope>NUCLEOTIDE SEQUENCE [LARGE SCALE GENOMIC DNA]</scope>
    <source>
        <strain evidence="11">DSM 7467 / Tol2</strain>
    </source>
</reference>
<comment type="catalytic activity">
    <reaction evidence="1">
        <text>ATP + protein L-histidine = ADP + protein N-phospho-L-histidine.</text>
        <dbReference type="EC" id="2.7.13.3"/>
    </reaction>
</comment>
<sequence>MKGKDMHIKRHTDDLTETLSIQSFEELFDISKIQNIKVIQDAFTRPEGLSNCIQSDAVLGKSHTKKSSVRHCLNTGLWNPDTSINIDKNHIAKWLTDQIKNDHTLKIKIMAYVKRFRADQEEFKKALEKLTIMPLEQFEQVSESLFLITDQLSELACQKSELKKIVLKQKQAEDQLKVYKNHLEERTAELEKANQLLKKEIDHANKIEKELKQKNEYLSVLYDTSLGMFSRLNLSKLLNSIIKRASDLTQIPDGFIQIYHPLEHILEIKAGCGKYSGLIGKTLKPGEGLSGKVWETGESILLNDYQNWIGKTSDPQFDFATSIIGVPLTSGSNIKGTIGLSHHVNGKKIGQETTFILEHFAELASIAIDKANLFESMKTELEKKTILESERQEMESMLRQSQKMEAIGTLAGGIAHDFNNILFPVIGFAQMIDQDLPYGNPMKSQIKGILNGACRAKELVQQILTFSRQTDKEYQPLRVQLIIKELLKLSRSTLPASIKISNDIPNDVGMIMADPTQIHQIVMNLITNALHAMEENGGELTVKLREIDFEKNTVPSPDLAPGPYICLEVTDTGIGMDEITVKRIFEPYFTTKEKGKGTGLGLAVIHGIVKDYHGKIIVQSSPDNGTSFFVYLPCLHNPRNQIVHNIQPSHKLNGNERLLVVDDEIPITIMLKKILSYFGYHVSSYSNSIEALEAFRNSPEKYDMVITDMTMPNLTGEKLIMELKKIQPAIPVILCTGFSKKIADGRTINVKPNKILMKPVLKDDLLTSIREIFDSSTGTAMEQIQYHAS</sequence>
<dbReference type="Proteomes" id="UP000007347">
    <property type="component" value="Chromosome"/>
</dbReference>
<dbReference type="PRINTS" id="PR00344">
    <property type="entry name" value="BCTRLSENSOR"/>
</dbReference>
<dbReference type="Gene3D" id="3.30.450.40">
    <property type="match status" value="1"/>
</dbReference>
<name>K0NQC0_DESTT</name>
<dbReference type="InterPro" id="IPR036097">
    <property type="entry name" value="HisK_dim/P_sf"/>
</dbReference>
<dbReference type="PROSITE" id="PS50109">
    <property type="entry name" value="HIS_KIN"/>
    <property type="match status" value="1"/>
</dbReference>
<keyword evidence="7" id="KW-0175">Coiled coil</keyword>
<keyword evidence="5 10" id="KW-0418">Kinase</keyword>
<dbReference type="PROSITE" id="PS50110">
    <property type="entry name" value="RESPONSE_REGULATORY"/>
    <property type="match status" value="1"/>
</dbReference>
<dbReference type="SMART" id="SM00388">
    <property type="entry name" value="HisKA"/>
    <property type="match status" value="1"/>
</dbReference>
<dbReference type="InterPro" id="IPR018771">
    <property type="entry name" value="PocR_dom"/>
</dbReference>
<dbReference type="InterPro" id="IPR003594">
    <property type="entry name" value="HATPase_dom"/>
</dbReference>
<dbReference type="InterPro" id="IPR004358">
    <property type="entry name" value="Sig_transdc_His_kin-like_C"/>
</dbReference>
<dbReference type="GO" id="GO:0000155">
    <property type="term" value="F:phosphorelay sensor kinase activity"/>
    <property type="evidence" value="ECO:0007669"/>
    <property type="project" value="InterPro"/>
</dbReference>
<keyword evidence="11" id="KW-1185">Reference proteome</keyword>
<keyword evidence="3 6" id="KW-0597">Phosphoprotein</keyword>
<dbReference type="InterPro" id="IPR011006">
    <property type="entry name" value="CheY-like_superfamily"/>
</dbReference>
<dbReference type="PANTHER" id="PTHR43065:SF42">
    <property type="entry name" value="TWO-COMPONENT SENSOR PPRA"/>
    <property type="match status" value="1"/>
</dbReference>
<dbReference type="Pfam" id="PF02518">
    <property type="entry name" value="HATPase_c"/>
    <property type="match status" value="1"/>
</dbReference>
<dbReference type="Pfam" id="PF00072">
    <property type="entry name" value="Response_reg"/>
    <property type="match status" value="1"/>
</dbReference>
<evidence type="ECO:0000313" key="11">
    <source>
        <dbReference type="Proteomes" id="UP000007347"/>
    </source>
</evidence>
<dbReference type="InterPro" id="IPR003018">
    <property type="entry name" value="GAF"/>
</dbReference>
<accession>K0NQC0</accession>
<dbReference type="EMBL" id="FO203503">
    <property type="protein sequence ID" value="CCK81082.1"/>
    <property type="molecule type" value="Genomic_DNA"/>
</dbReference>
<dbReference type="EC" id="2.7.13.3" evidence="2"/>
<dbReference type="OrthoDB" id="5487437at2"/>
<dbReference type="STRING" id="651182.TOL2_C29220"/>
<dbReference type="InterPro" id="IPR005467">
    <property type="entry name" value="His_kinase_dom"/>
</dbReference>
<evidence type="ECO:0000256" key="4">
    <source>
        <dbReference type="ARBA" id="ARBA00022679"/>
    </source>
</evidence>
<dbReference type="SMART" id="SM00065">
    <property type="entry name" value="GAF"/>
    <property type="match status" value="1"/>
</dbReference>
<dbReference type="SMART" id="SM00387">
    <property type="entry name" value="HATPase_c"/>
    <property type="match status" value="1"/>
</dbReference>
<feature type="modified residue" description="4-aspartylphosphate" evidence="6">
    <location>
        <position position="708"/>
    </location>
</feature>
<dbReference type="SUPFAM" id="SSF52172">
    <property type="entry name" value="CheY-like"/>
    <property type="match status" value="1"/>
</dbReference>
<evidence type="ECO:0000256" key="5">
    <source>
        <dbReference type="ARBA" id="ARBA00022777"/>
    </source>
</evidence>
<dbReference type="KEGG" id="dto:TOL2_C29220"/>
<dbReference type="SUPFAM" id="SSF55874">
    <property type="entry name" value="ATPase domain of HSP90 chaperone/DNA topoisomerase II/histidine kinase"/>
    <property type="match status" value="1"/>
</dbReference>
<evidence type="ECO:0000256" key="6">
    <source>
        <dbReference type="PROSITE-ProRule" id="PRU00169"/>
    </source>
</evidence>
<dbReference type="AlphaFoldDB" id="K0NQC0"/>
<feature type="domain" description="Response regulatory" evidence="9">
    <location>
        <begin position="657"/>
        <end position="773"/>
    </location>
</feature>
<dbReference type="Gene3D" id="3.30.565.10">
    <property type="entry name" value="Histidine kinase-like ATPase, C-terminal domain"/>
    <property type="match status" value="1"/>
</dbReference>
<dbReference type="RefSeq" id="WP_014958291.1">
    <property type="nucleotide sequence ID" value="NC_018645.1"/>
</dbReference>
<evidence type="ECO:0000259" key="9">
    <source>
        <dbReference type="PROSITE" id="PS50110"/>
    </source>
</evidence>
<evidence type="ECO:0000256" key="2">
    <source>
        <dbReference type="ARBA" id="ARBA00012438"/>
    </source>
</evidence>
<dbReference type="Gene3D" id="3.40.50.2300">
    <property type="match status" value="1"/>
</dbReference>
<organism evidence="10 11">
    <name type="scientific">Desulfobacula toluolica (strain DSM 7467 / Tol2)</name>
    <dbReference type="NCBI Taxonomy" id="651182"/>
    <lineage>
        <taxon>Bacteria</taxon>
        <taxon>Pseudomonadati</taxon>
        <taxon>Thermodesulfobacteriota</taxon>
        <taxon>Desulfobacteria</taxon>
        <taxon>Desulfobacterales</taxon>
        <taxon>Desulfobacteraceae</taxon>
        <taxon>Desulfobacula</taxon>
    </lineage>
</organism>
<proteinExistence type="predicted"/>
<keyword evidence="4 10" id="KW-0808">Transferase</keyword>
<dbReference type="PATRIC" id="fig|651182.5.peg.3463"/>
<feature type="domain" description="Histidine kinase" evidence="8">
    <location>
        <begin position="413"/>
        <end position="636"/>
    </location>
</feature>
<evidence type="ECO:0000256" key="7">
    <source>
        <dbReference type="SAM" id="Coils"/>
    </source>
</evidence>
<dbReference type="InterPro" id="IPR029016">
    <property type="entry name" value="GAF-like_dom_sf"/>
</dbReference>
<evidence type="ECO:0000313" key="10">
    <source>
        <dbReference type="EMBL" id="CCK81082.1"/>
    </source>
</evidence>
<dbReference type="HOGENOM" id="CLU_000445_114_51_7"/>